<evidence type="ECO:0000256" key="3">
    <source>
        <dbReference type="ARBA" id="ARBA00022475"/>
    </source>
</evidence>
<evidence type="ECO:0000256" key="10">
    <source>
        <dbReference type="ARBA" id="ARBA00024009"/>
    </source>
</evidence>
<evidence type="ECO:0000256" key="6">
    <source>
        <dbReference type="ARBA" id="ARBA00022692"/>
    </source>
</evidence>
<evidence type="ECO:0000313" key="14">
    <source>
        <dbReference type="EMBL" id="ORX96279.1"/>
    </source>
</evidence>
<name>A0A1Y1YE64_9FUNG</name>
<dbReference type="Proteomes" id="UP000193498">
    <property type="component" value="Unassembled WGS sequence"/>
</dbReference>
<dbReference type="InParanoid" id="A0A1Y1YE64"/>
<keyword evidence="5 11" id="KW-0808">Transferase</keyword>
<evidence type="ECO:0000256" key="9">
    <source>
        <dbReference type="ARBA" id="ARBA00023316"/>
    </source>
</evidence>
<keyword evidence="15" id="KW-1185">Reference proteome</keyword>
<feature type="transmembrane region" description="Helical" evidence="11">
    <location>
        <begin position="594"/>
        <end position="621"/>
    </location>
</feature>
<dbReference type="CDD" id="cd04190">
    <property type="entry name" value="Chitin_synth_C"/>
    <property type="match status" value="1"/>
</dbReference>
<dbReference type="PANTHER" id="PTHR22914:SF9">
    <property type="entry name" value="CHITIN SYNTHASE 1"/>
    <property type="match status" value="1"/>
</dbReference>
<comment type="caution">
    <text evidence="14">The sequence shown here is derived from an EMBL/GenBank/DDBJ whole genome shotgun (WGS) entry which is preliminary data.</text>
</comment>
<protein>
    <recommendedName>
        <fullName evidence="2 11">Chitin synthase</fullName>
        <ecNumber evidence="2 11">2.4.1.16</ecNumber>
    </recommendedName>
</protein>
<dbReference type="InterPro" id="IPR013616">
    <property type="entry name" value="Chitin_synth_N"/>
</dbReference>
<keyword evidence="7 11" id="KW-1133">Transmembrane helix</keyword>
<keyword evidence="9 11" id="KW-0961">Cell wall biogenesis/degradation</keyword>
<evidence type="ECO:0000256" key="8">
    <source>
        <dbReference type="ARBA" id="ARBA00023136"/>
    </source>
</evidence>
<keyword evidence="3 11" id="KW-1003">Cell membrane</keyword>
<evidence type="ECO:0000256" key="2">
    <source>
        <dbReference type="ARBA" id="ARBA00012543"/>
    </source>
</evidence>
<keyword evidence="8 11" id="KW-0472">Membrane</keyword>
<comment type="similarity">
    <text evidence="11">Belongs to the chitin synthase family.</text>
</comment>
<evidence type="ECO:0000256" key="11">
    <source>
        <dbReference type="RuleBase" id="RU366040"/>
    </source>
</evidence>
<feature type="region of interest" description="Disordered" evidence="12">
    <location>
        <begin position="40"/>
        <end position="60"/>
    </location>
</feature>
<feature type="domain" description="Chitin synthase N-terminal" evidence="13">
    <location>
        <begin position="87"/>
        <end position="150"/>
    </location>
</feature>
<comment type="catalytic activity">
    <reaction evidence="11">
        <text>[(1-&gt;4)-N-acetyl-beta-D-glucosaminyl](n) + UDP-N-acetyl-alpha-D-glucosamine = [(1-&gt;4)-N-acetyl-beta-D-glucosaminyl](n+1) + UDP + H(+)</text>
        <dbReference type="Rhea" id="RHEA:16637"/>
        <dbReference type="Rhea" id="RHEA-COMP:9593"/>
        <dbReference type="Rhea" id="RHEA-COMP:9595"/>
        <dbReference type="ChEBI" id="CHEBI:15378"/>
        <dbReference type="ChEBI" id="CHEBI:17029"/>
        <dbReference type="ChEBI" id="CHEBI:57705"/>
        <dbReference type="ChEBI" id="CHEBI:58223"/>
        <dbReference type="EC" id="2.4.1.16"/>
    </reaction>
</comment>
<keyword evidence="6 11" id="KW-0812">Transmembrane</keyword>
<sequence length="837" mass="95897">MYPQPYYYPPEPPIDPRFTYPQEFSAHELFGSPGNPGYPEFYPTLPFQTPPEPENPRRRLHHQDSFPWAVNPYQLQSQVEDHHRGLKHIELTSGNLVLDCPVPDKVLASAIHKEQREFTHMRYTAVTCEPDQFTFSKYTLRQVLYGRPVEIFIVMTMYNEDENLFIKTFSGVIKNIRHLCSKDRNGVWGKEGWTKVVVCIVADGRTKVHPRVLKVLSAMGVYQDGIAQSSVNGKGVTAHLYEYTTQLYIDKNLQVQPITKKSQAKSYMPTQILFCLKEENKKKLNSHRWFFNGFSPLLNPNVCILLDVGTRPHNTSIYHLWKAFHSNPHVGGACGEICAELGIAGKSLLNPLVAAQNFEYKMSNILDKPLESVFGYISVLPGAFSAYRYTALKNTASNEGPLASYFKGETMHGEDATGGIFEANMYLAEDRILCFELVAKKNSRWVLKYVKAAKAETDVPDNWSEFISQRRRWLNGSLFAAFFATAHWMKIYGTEHSTCRKFLFFIQFIYNIISLFFSWFTLGNFYLTFYFLSDAAMPKNPDGSVSHDYDPYNPDPFHGYSWIVYPIARQIFLLGIIVQFVLSLGNRPQGSKAVYLLCVFIFAFIMGIMMYTVGFSLYMYFSDPNNVRKLLAHPFAKESMNILIALASTYGLYLVSSILYLDPWHMVTSFVQYLFIFPSYVNILMVYAFCNTHDVSWGTKGDNGSAGDLGKVMVQTTKQGKEVAALAVPSQRQDINAIYEETVKDLSVPTKAEKAKRDAKTKREDYYRLFRTRTVLSWIFSNVVLILVFQAIETSSWFNLTTPRVVDQKHFYLTFIFWAVAMLSLVKFVGSLVYLFM</sequence>
<feature type="transmembrane region" description="Helical" evidence="11">
    <location>
        <begin position="562"/>
        <end position="582"/>
    </location>
</feature>
<dbReference type="EMBL" id="MCFE01000158">
    <property type="protein sequence ID" value="ORX96279.1"/>
    <property type="molecule type" value="Genomic_DNA"/>
</dbReference>
<comment type="function">
    <text evidence="10 11">Polymerizes chitin, a structural polymer of the cell wall and septum, by transferring the sugar moiety of UDP-GlcNAc to the non-reducing end of the growing chitin polymer.</text>
</comment>
<dbReference type="STRING" id="1314790.A0A1Y1YE64"/>
<dbReference type="GO" id="GO:0006031">
    <property type="term" value="P:chitin biosynthetic process"/>
    <property type="evidence" value="ECO:0007669"/>
    <property type="project" value="UniProtKB-UniRule"/>
</dbReference>
<dbReference type="Pfam" id="PF08407">
    <property type="entry name" value="Chitin_synth_1N"/>
    <property type="match status" value="1"/>
</dbReference>
<dbReference type="GO" id="GO:0004100">
    <property type="term" value="F:chitin synthase activity"/>
    <property type="evidence" value="ECO:0007669"/>
    <property type="project" value="UniProtKB-UniRule"/>
</dbReference>
<evidence type="ECO:0000256" key="5">
    <source>
        <dbReference type="ARBA" id="ARBA00022679"/>
    </source>
</evidence>
<dbReference type="Pfam" id="PF01644">
    <property type="entry name" value="Chitin_synth_1"/>
    <property type="match status" value="1"/>
</dbReference>
<comment type="subcellular location">
    <subcellularLocation>
        <location evidence="1 11">Cell membrane</location>
        <topology evidence="1 11">Multi-pass membrane protein</topology>
    </subcellularLocation>
</comment>
<dbReference type="GO" id="GO:0030428">
    <property type="term" value="C:cell septum"/>
    <property type="evidence" value="ECO:0007669"/>
    <property type="project" value="TreeGrafter"/>
</dbReference>
<dbReference type="SUPFAM" id="SSF53448">
    <property type="entry name" value="Nucleotide-diphospho-sugar transferases"/>
    <property type="match status" value="1"/>
</dbReference>
<evidence type="ECO:0000256" key="7">
    <source>
        <dbReference type="ARBA" id="ARBA00022989"/>
    </source>
</evidence>
<evidence type="ECO:0000313" key="15">
    <source>
        <dbReference type="Proteomes" id="UP000193498"/>
    </source>
</evidence>
<dbReference type="GO" id="GO:0005886">
    <property type="term" value="C:plasma membrane"/>
    <property type="evidence" value="ECO:0007669"/>
    <property type="project" value="UniProtKB-SubCell"/>
</dbReference>
<keyword evidence="4 11" id="KW-0328">Glycosyltransferase</keyword>
<proteinExistence type="inferred from homology"/>
<evidence type="ECO:0000256" key="12">
    <source>
        <dbReference type="SAM" id="MobiDB-lite"/>
    </source>
</evidence>
<dbReference type="InterPro" id="IPR029044">
    <property type="entry name" value="Nucleotide-diphossugar_trans"/>
</dbReference>
<feature type="transmembrane region" description="Helical" evidence="11">
    <location>
        <begin position="502"/>
        <end position="522"/>
    </location>
</feature>
<feature type="transmembrane region" description="Helical" evidence="11">
    <location>
        <begin position="812"/>
        <end position="836"/>
    </location>
</feature>
<dbReference type="InterPro" id="IPR004835">
    <property type="entry name" value="Chitin_synth"/>
</dbReference>
<organism evidence="14 15">
    <name type="scientific">Basidiobolus meristosporus CBS 931.73</name>
    <dbReference type="NCBI Taxonomy" id="1314790"/>
    <lineage>
        <taxon>Eukaryota</taxon>
        <taxon>Fungi</taxon>
        <taxon>Fungi incertae sedis</taxon>
        <taxon>Zoopagomycota</taxon>
        <taxon>Entomophthoromycotina</taxon>
        <taxon>Basidiobolomycetes</taxon>
        <taxon>Basidiobolales</taxon>
        <taxon>Basidiobolaceae</taxon>
        <taxon>Basidiobolus</taxon>
    </lineage>
</organism>
<dbReference type="PANTHER" id="PTHR22914">
    <property type="entry name" value="CHITIN SYNTHASE"/>
    <property type="match status" value="1"/>
</dbReference>
<dbReference type="OrthoDB" id="26569at2759"/>
<evidence type="ECO:0000256" key="1">
    <source>
        <dbReference type="ARBA" id="ARBA00004651"/>
    </source>
</evidence>
<feature type="transmembrane region" description="Helical" evidence="11">
    <location>
        <begin position="775"/>
        <end position="792"/>
    </location>
</feature>
<dbReference type="GO" id="GO:0071555">
    <property type="term" value="P:cell wall organization"/>
    <property type="evidence" value="ECO:0007669"/>
    <property type="project" value="UniProtKB-KW"/>
</dbReference>
<accession>A0A1Y1YE64</accession>
<evidence type="ECO:0000259" key="13">
    <source>
        <dbReference type="Pfam" id="PF08407"/>
    </source>
</evidence>
<evidence type="ECO:0000256" key="4">
    <source>
        <dbReference type="ARBA" id="ARBA00022676"/>
    </source>
</evidence>
<feature type="transmembrane region" description="Helical" evidence="11">
    <location>
        <begin position="641"/>
        <end position="661"/>
    </location>
</feature>
<dbReference type="FunCoup" id="A0A1Y1YE64">
    <property type="interactions" value="73"/>
</dbReference>
<reference evidence="14 15" key="1">
    <citation type="submission" date="2016-07" db="EMBL/GenBank/DDBJ databases">
        <title>Pervasive Adenine N6-methylation of Active Genes in Fungi.</title>
        <authorList>
            <consortium name="DOE Joint Genome Institute"/>
            <person name="Mondo S.J."/>
            <person name="Dannebaum R.O."/>
            <person name="Kuo R.C."/>
            <person name="Labutti K."/>
            <person name="Haridas S."/>
            <person name="Kuo A."/>
            <person name="Salamov A."/>
            <person name="Ahrendt S.R."/>
            <person name="Lipzen A."/>
            <person name="Sullivan W."/>
            <person name="Andreopoulos W.B."/>
            <person name="Clum A."/>
            <person name="Lindquist E."/>
            <person name="Daum C."/>
            <person name="Ramamoorthy G.K."/>
            <person name="Gryganskyi A."/>
            <person name="Culley D."/>
            <person name="Magnuson J.K."/>
            <person name="James T.Y."/>
            <person name="O'Malley M.A."/>
            <person name="Stajich J.E."/>
            <person name="Spatafora J.W."/>
            <person name="Visel A."/>
            <person name="Grigoriev I.V."/>
        </authorList>
    </citation>
    <scope>NUCLEOTIDE SEQUENCE [LARGE SCALE GENOMIC DNA]</scope>
    <source>
        <strain evidence="14 15">CBS 931.73</strain>
    </source>
</reference>
<dbReference type="EC" id="2.4.1.16" evidence="2 11"/>
<dbReference type="AlphaFoldDB" id="A0A1Y1YE64"/>
<gene>
    <name evidence="14" type="ORF">K493DRAFT_282155</name>
</gene>